<dbReference type="EnsemblBacteria" id="ABL70489">
    <property type="protein sequence ID" value="ABL70489"/>
    <property type="gene ID" value="Pden_2401"/>
</dbReference>
<name>A1B4P5_PARDP</name>
<dbReference type="EMBL" id="CP000489">
    <property type="protein sequence ID" value="ABL70489.1"/>
    <property type="molecule type" value="Genomic_DNA"/>
</dbReference>
<dbReference type="AlphaFoldDB" id="A1B4P5"/>
<dbReference type="STRING" id="318586.Pden_2401"/>
<dbReference type="RefSeq" id="WP_011748682.1">
    <property type="nucleotide sequence ID" value="NC_008686.1"/>
</dbReference>
<gene>
    <name evidence="2" type="ordered locus">Pden_2401</name>
</gene>
<dbReference type="Proteomes" id="UP000000361">
    <property type="component" value="Chromosome 1"/>
</dbReference>
<proteinExistence type="predicted"/>
<organism evidence="2 3">
    <name type="scientific">Paracoccus denitrificans (strain Pd 1222)</name>
    <dbReference type="NCBI Taxonomy" id="318586"/>
    <lineage>
        <taxon>Bacteria</taxon>
        <taxon>Pseudomonadati</taxon>
        <taxon>Pseudomonadota</taxon>
        <taxon>Alphaproteobacteria</taxon>
        <taxon>Rhodobacterales</taxon>
        <taxon>Paracoccaceae</taxon>
        <taxon>Paracoccus</taxon>
    </lineage>
</organism>
<dbReference type="HOGENOM" id="CLU_1576992_0_0_5"/>
<feature type="signal peptide" evidence="1">
    <location>
        <begin position="1"/>
        <end position="18"/>
    </location>
</feature>
<dbReference type="GeneID" id="93450794"/>
<keyword evidence="3" id="KW-1185">Reference proteome</keyword>
<dbReference type="eggNOG" id="ENOG5033V1G">
    <property type="taxonomic scope" value="Bacteria"/>
</dbReference>
<protein>
    <submittedName>
        <fullName evidence="2">Uncharacterized protein</fullName>
    </submittedName>
</protein>
<dbReference type="OrthoDB" id="7773569at2"/>
<evidence type="ECO:0000313" key="3">
    <source>
        <dbReference type="Proteomes" id="UP000000361"/>
    </source>
</evidence>
<dbReference type="KEGG" id="pde:Pden_2401"/>
<accession>A1B4P5</accession>
<evidence type="ECO:0000313" key="2">
    <source>
        <dbReference type="EMBL" id="ABL70489.1"/>
    </source>
</evidence>
<reference evidence="3" key="1">
    <citation type="submission" date="2006-12" db="EMBL/GenBank/DDBJ databases">
        <title>Complete sequence of chromosome 1 of Paracoccus denitrificans PD1222.</title>
        <authorList>
            <person name="Copeland A."/>
            <person name="Lucas S."/>
            <person name="Lapidus A."/>
            <person name="Barry K."/>
            <person name="Detter J.C."/>
            <person name="Glavina del Rio T."/>
            <person name="Hammon N."/>
            <person name="Israni S."/>
            <person name="Dalin E."/>
            <person name="Tice H."/>
            <person name="Pitluck S."/>
            <person name="Munk A.C."/>
            <person name="Brettin T."/>
            <person name="Bruce D."/>
            <person name="Han C."/>
            <person name="Tapia R."/>
            <person name="Gilna P."/>
            <person name="Schmutz J."/>
            <person name="Larimer F."/>
            <person name="Land M."/>
            <person name="Hauser L."/>
            <person name="Kyrpides N."/>
            <person name="Lykidis A."/>
            <person name="Spiro S."/>
            <person name="Richardson D.J."/>
            <person name="Moir J.W.B."/>
            <person name="Ferguson S.J."/>
            <person name="van Spanning R.J.M."/>
            <person name="Richardson P."/>
        </authorList>
    </citation>
    <scope>NUCLEOTIDE SEQUENCE [LARGE SCALE GENOMIC DNA]</scope>
    <source>
        <strain evidence="3">Pd 1222</strain>
    </source>
</reference>
<feature type="chain" id="PRO_5002632308" evidence="1">
    <location>
        <begin position="19"/>
        <end position="169"/>
    </location>
</feature>
<sequence>MKHLFTAALITLASPASAAGWYFEASVEGGAEYWTFTNETGEVSSRRVRGNEIWITRTDQMNELDANGTCDFNNCRVSVTLDGRNAEAGERVSIRFSNGEKLDFVAAGGDILLSNFDTAGMGATNLFVHNVRRAEWVEIGFGGKRHRFSLAGSAAALDAIRPWMTGGKQ</sequence>
<keyword evidence="1" id="KW-0732">Signal</keyword>
<evidence type="ECO:0000256" key="1">
    <source>
        <dbReference type="SAM" id="SignalP"/>
    </source>
</evidence>